<organism evidence="2">
    <name type="scientific">Magnetococcus massalia (strain MO-1)</name>
    <dbReference type="NCBI Taxonomy" id="451514"/>
    <lineage>
        <taxon>Bacteria</taxon>
        <taxon>Pseudomonadati</taxon>
        <taxon>Pseudomonadota</taxon>
        <taxon>Magnetococcia</taxon>
        <taxon>Magnetococcales</taxon>
        <taxon>Magnetococcaceae</taxon>
        <taxon>Magnetococcus</taxon>
    </lineage>
</organism>
<reference evidence="2" key="1">
    <citation type="submission" date="2015-04" db="EMBL/GenBank/DDBJ databases">
        <authorList>
            <person name="Syromyatnikov M.Y."/>
            <person name="Popov V.N."/>
        </authorList>
    </citation>
    <scope>NUCLEOTIDE SEQUENCE</scope>
    <source>
        <strain evidence="2">MO-1</strain>
    </source>
</reference>
<dbReference type="InterPro" id="IPR018759">
    <property type="entry name" value="BBP2_2"/>
</dbReference>
<protein>
    <recommendedName>
        <fullName evidence="3">Outer membrane beta-barrel protein</fullName>
    </recommendedName>
</protein>
<evidence type="ECO:0000313" key="2">
    <source>
        <dbReference type="EMBL" id="CRH06729.1"/>
    </source>
</evidence>
<dbReference type="EMBL" id="LO017727">
    <property type="protein sequence ID" value="CRH06729.1"/>
    <property type="molecule type" value="Genomic_DNA"/>
</dbReference>
<evidence type="ECO:0000256" key="1">
    <source>
        <dbReference type="SAM" id="MobiDB-lite"/>
    </source>
</evidence>
<proteinExistence type="predicted"/>
<evidence type="ECO:0008006" key="3">
    <source>
        <dbReference type="Google" id="ProtNLM"/>
    </source>
</evidence>
<dbReference type="AlphaFoldDB" id="A0A1S7LKR0"/>
<sequence length="376" mass="41418">MLFLLLLVWSILGDLRAERGARGIPVGIFRIKPKLTADVSFTDNLLSSKDKVADTVITLKPVLQAVTHWRKYTVDLTFKSEVGRHGTREMEDYIDHSTKLKVAVAPTKNLSLEAQASYSSKHSSRGAADNLGAATSEPPEQYNLYKVSGKAQYTKQRYRGVVELGHNVDAKTGTGRYWNDLSVSLMYALSPKTSFYLQGVAERHVYDDATLLRDNMEYGGAVGVEWEATAKTTGNVKAGWTQKTYADAADKDVAGFATEADIKWSPSSRTRFTLSAGRSLEEGGNTDDYYTATKTQLEVQHSLRSFLSLNAQLGYDNNVYGNGRDDVTWTGSAGFDYQFPKWASLGGRYSYSDIASNAADSSYDSNVFMLTLEGGL</sequence>
<gene>
    <name evidence="2" type="ORF">MAGMO_2572</name>
</gene>
<accession>A0A1S7LKR0</accession>
<dbReference type="Pfam" id="PF10082">
    <property type="entry name" value="BBP2_2"/>
    <property type="match status" value="1"/>
</dbReference>
<feature type="region of interest" description="Disordered" evidence="1">
    <location>
        <begin position="115"/>
        <end position="135"/>
    </location>
</feature>
<dbReference type="SUPFAM" id="SSF56935">
    <property type="entry name" value="Porins"/>
    <property type="match status" value="1"/>
</dbReference>
<name>A0A1S7LKR0_MAGMO</name>